<dbReference type="Pfam" id="PF02458">
    <property type="entry name" value="Transferase"/>
    <property type="match status" value="1"/>
</dbReference>
<dbReference type="PANTHER" id="PTHR31623">
    <property type="entry name" value="F21J9.9"/>
    <property type="match status" value="1"/>
</dbReference>
<dbReference type="GO" id="GO:0016746">
    <property type="term" value="F:acyltransferase activity"/>
    <property type="evidence" value="ECO:0007669"/>
    <property type="project" value="UniProtKB-KW"/>
</dbReference>
<dbReference type="Gene3D" id="3.30.559.10">
    <property type="entry name" value="Chloramphenicol acetyltransferase-like domain"/>
    <property type="match status" value="1"/>
</dbReference>
<keyword evidence="3" id="KW-0012">Acyltransferase</keyword>
<name>A0AAW2TQW6_9LAMI</name>
<proteinExistence type="inferred from homology"/>
<comment type="similarity">
    <text evidence="1">Belongs to the plant acyltransferase family.</text>
</comment>
<comment type="caution">
    <text evidence="4">The sequence shown here is derived from an EMBL/GenBank/DDBJ whole genome shotgun (WGS) entry which is preliminary data.</text>
</comment>
<protein>
    <submittedName>
        <fullName evidence="4">Stemmadenine O-acetyltransferase</fullName>
    </submittedName>
</protein>
<gene>
    <name evidence="4" type="ORF">Slati_3977700</name>
</gene>
<evidence type="ECO:0000256" key="3">
    <source>
        <dbReference type="ARBA" id="ARBA00023315"/>
    </source>
</evidence>
<dbReference type="EMBL" id="JACGWN010000014">
    <property type="protein sequence ID" value="KAL0406638.1"/>
    <property type="molecule type" value="Genomic_DNA"/>
</dbReference>
<dbReference type="PANTHER" id="PTHR31623:SF110">
    <property type="entry name" value="VINORINE SYNTHASE-LIKE"/>
    <property type="match status" value="1"/>
</dbReference>
<keyword evidence="2" id="KW-0808">Transferase</keyword>
<organism evidence="4">
    <name type="scientific">Sesamum latifolium</name>
    <dbReference type="NCBI Taxonomy" id="2727402"/>
    <lineage>
        <taxon>Eukaryota</taxon>
        <taxon>Viridiplantae</taxon>
        <taxon>Streptophyta</taxon>
        <taxon>Embryophyta</taxon>
        <taxon>Tracheophyta</taxon>
        <taxon>Spermatophyta</taxon>
        <taxon>Magnoliopsida</taxon>
        <taxon>eudicotyledons</taxon>
        <taxon>Gunneridae</taxon>
        <taxon>Pentapetalae</taxon>
        <taxon>asterids</taxon>
        <taxon>lamiids</taxon>
        <taxon>Lamiales</taxon>
        <taxon>Pedaliaceae</taxon>
        <taxon>Sesamum</taxon>
    </lineage>
</organism>
<evidence type="ECO:0000256" key="2">
    <source>
        <dbReference type="ARBA" id="ARBA00022679"/>
    </source>
</evidence>
<reference evidence="4" key="2">
    <citation type="journal article" date="2024" name="Plant">
        <title>Genomic evolution and insights into agronomic trait innovations of Sesamum species.</title>
        <authorList>
            <person name="Miao H."/>
            <person name="Wang L."/>
            <person name="Qu L."/>
            <person name="Liu H."/>
            <person name="Sun Y."/>
            <person name="Le M."/>
            <person name="Wang Q."/>
            <person name="Wei S."/>
            <person name="Zheng Y."/>
            <person name="Lin W."/>
            <person name="Duan Y."/>
            <person name="Cao H."/>
            <person name="Xiong S."/>
            <person name="Wang X."/>
            <person name="Wei L."/>
            <person name="Li C."/>
            <person name="Ma Q."/>
            <person name="Ju M."/>
            <person name="Zhao R."/>
            <person name="Li G."/>
            <person name="Mu C."/>
            <person name="Tian Q."/>
            <person name="Mei H."/>
            <person name="Zhang T."/>
            <person name="Gao T."/>
            <person name="Zhang H."/>
        </authorList>
    </citation>
    <scope>NUCLEOTIDE SEQUENCE</scope>
    <source>
        <strain evidence="4">KEN1</strain>
    </source>
</reference>
<dbReference type="AlphaFoldDB" id="A0AAW2TQW6"/>
<evidence type="ECO:0000313" key="4">
    <source>
        <dbReference type="EMBL" id="KAL0406638.1"/>
    </source>
</evidence>
<sequence length="229" mass="25975">MASSEIAKEMIKPSSSSAPPHLRKLQLSFLDQLAPPTYIHIILYYQAFHHHHDSGETSQKLKRSLSDALAIYYPLAGRIRENSWVDCNNAGAEYVEAWFNNVQLSDVVEKSGTEELKQYVPVEPSGGGDIPLAVQFSFFGCGGMAIDFCVSHRLADAMSLVTFINAWAAACRGTRKPLRLLSPPSVWPPVSHRQIFPSIFHQERRRRRRRLLRRLSRKDSYSTNRNSPH</sequence>
<accession>A0AAW2TQW6</accession>
<dbReference type="InterPro" id="IPR023213">
    <property type="entry name" value="CAT-like_dom_sf"/>
</dbReference>
<evidence type="ECO:0000256" key="1">
    <source>
        <dbReference type="ARBA" id="ARBA00009861"/>
    </source>
</evidence>
<reference evidence="4" key="1">
    <citation type="submission" date="2020-06" db="EMBL/GenBank/DDBJ databases">
        <authorList>
            <person name="Li T."/>
            <person name="Hu X."/>
            <person name="Zhang T."/>
            <person name="Song X."/>
            <person name="Zhang H."/>
            <person name="Dai N."/>
            <person name="Sheng W."/>
            <person name="Hou X."/>
            <person name="Wei L."/>
        </authorList>
    </citation>
    <scope>NUCLEOTIDE SEQUENCE</scope>
    <source>
        <strain evidence="4">KEN1</strain>
        <tissue evidence="4">Leaf</tissue>
    </source>
</reference>